<feature type="transmembrane region" description="Helical" evidence="9">
    <location>
        <begin position="284"/>
        <end position="305"/>
    </location>
</feature>
<name>A0A0D2B4A1_9PEZI</name>
<dbReference type="AlphaFoldDB" id="A0A0D2B4A1"/>
<dbReference type="RefSeq" id="XP_016215898.1">
    <property type="nucleotide sequence ID" value="XM_016356375.1"/>
</dbReference>
<evidence type="ECO:0000259" key="10">
    <source>
        <dbReference type="Pfam" id="PF03151"/>
    </source>
</evidence>
<feature type="transmembrane region" description="Helical" evidence="9">
    <location>
        <begin position="132"/>
        <end position="154"/>
    </location>
</feature>
<feature type="transmembrane region" description="Helical" evidence="9">
    <location>
        <begin position="108"/>
        <end position="126"/>
    </location>
</feature>
<evidence type="ECO:0000313" key="12">
    <source>
        <dbReference type="Proteomes" id="UP000053259"/>
    </source>
</evidence>
<comment type="similarity">
    <text evidence="3">Belongs to the TPT transporter family. SLC35D subfamily.</text>
</comment>
<evidence type="ECO:0000256" key="2">
    <source>
        <dbReference type="ARBA" id="ARBA00004477"/>
    </source>
</evidence>
<dbReference type="GO" id="GO:0005789">
    <property type="term" value="C:endoplasmic reticulum membrane"/>
    <property type="evidence" value="ECO:0007669"/>
    <property type="project" value="UniProtKB-SubCell"/>
</dbReference>
<dbReference type="Pfam" id="PF03151">
    <property type="entry name" value="TPT"/>
    <property type="match status" value="1"/>
</dbReference>
<evidence type="ECO:0000256" key="1">
    <source>
        <dbReference type="ARBA" id="ARBA00003420"/>
    </source>
</evidence>
<evidence type="ECO:0000256" key="7">
    <source>
        <dbReference type="ARBA" id="ARBA00023136"/>
    </source>
</evidence>
<feature type="region of interest" description="Disordered" evidence="8">
    <location>
        <begin position="1"/>
        <end position="32"/>
    </location>
</feature>
<keyword evidence="6 9" id="KW-1133">Transmembrane helix</keyword>
<feature type="transmembrane region" description="Helical" evidence="9">
    <location>
        <begin position="189"/>
        <end position="208"/>
    </location>
</feature>
<dbReference type="InterPro" id="IPR050186">
    <property type="entry name" value="TPT_transporter"/>
</dbReference>
<dbReference type="InterPro" id="IPR037185">
    <property type="entry name" value="EmrE-like"/>
</dbReference>
<sequence>MRIVDMDEKERPSGDSPRLNASSLLPPPATEQQKRALRIPSAVYVTAWIAASSGTILYNKWLLDTLNFRYPIILTTWHMLFATIMTQILARSTNMLDSRHKLNMNKDVYMKAIFPIGFFFSLSLIFGNKAYLYLSVAFIQMLKATNPVVVLLITWGLGYKPFDGKTLANVSVIVIGVIIASYGEIKFVLAGFICQALATGFEATRLVLIERLLSAYKMDALVSLYYYAPVCTVMNLAASLYFESPTFSWDRVTEVGYFNMIANAGIAFLLNVSLVLLIGKTSSLVLTLCGVLKDILLVVASILIWGTPVTATQFFGYSIALGGLVHYKLGAEAIKNHIMEANRNWQEFGQKKPAAKQGIIIGTVVLTIFIMAGGLAPSFAYRSGTYVKSLLGGSQVSS</sequence>
<feature type="transmembrane region" description="Helical" evidence="9">
    <location>
        <begin position="166"/>
        <end position="183"/>
    </location>
</feature>
<dbReference type="InterPro" id="IPR004853">
    <property type="entry name" value="Sugar_P_trans_dom"/>
</dbReference>
<organism evidence="11 12">
    <name type="scientific">Verruconis gallopava</name>
    <dbReference type="NCBI Taxonomy" id="253628"/>
    <lineage>
        <taxon>Eukaryota</taxon>
        <taxon>Fungi</taxon>
        <taxon>Dikarya</taxon>
        <taxon>Ascomycota</taxon>
        <taxon>Pezizomycotina</taxon>
        <taxon>Dothideomycetes</taxon>
        <taxon>Pleosporomycetidae</taxon>
        <taxon>Venturiales</taxon>
        <taxon>Sympoventuriaceae</taxon>
        <taxon>Verruconis</taxon>
    </lineage>
</organism>
<dbReference type="SUPFAM" id="SSF103481">
    <property type="entry name" value="Multidrug resistance efflux transporter EmrE"/>
    <property type="match status" value="1"/>
</dbReference>
<comment type="function">
    <text evidence="1">Involved in the import of GDP-mannose from the cytoplasm into the Golgi lumen.</text>
</comment>
<dbReference type="PANTHER" id="PTHR11132">
    <property type="entry name" value="SOLUTE CARRIER FAMILY 35"/>
    <property type="match status" value="1"/>
</dbReference>
<evidence type="ECO:0000256" key="4">
    <source>
        <dbReference type="ARBA" id="ARBA00011182"/>
    </source>
</evidence>
<keyword evidence="12" id="KW-1185">Reference proteome</keyword>
<feature type="transmembrane region" description="Helical" evidence="9">
    <location>
        <begin position="42"/>
        <end position="62"/>
    </location>
</feature>
<evidence type="ECO:0000256" key="8">
    <source>
        <dbReference type="SAM" id="MobiDB-lite"/>
    </source>
</evidence>
<dbReference type="VEuPathDB" id="FungiDB:PV09_03208"/>
<protein>
    <recommendedName>
        <fullName evidence="10">Sugar phosphate transporter domain-containing protein</fullName>
    </recommendedName>
</protein>
<feature type="transmembrane region" description="Helical" evidence="9">
    <location>
        <begin position="220"/>
        <end position="242"/>
    </location>
</feature>
<evidence type="ECO:0000256" key="3">
    <source>
        <dbReference type="ARBA" id="ARBA00010425"/>
    </source>
</evidence>
<dbReference type="OrthoDB" id="6418713at2759"/>
<dbReference type="GeneID" id="27311181"/>
<comment type="subunit">
    <text evidence="4">Homooligomer.</text>
</comment>
<evidence type="ECO:0000256" key="6">
    <source>
        <dbReference type="ARBA" id="ARBA00022989"/>
    </source>
</evidence>
<proteinExistence type="inferred from homology"/>
<keyword evidence="7 9" id="KW-0472">Membrane</keyword>
<feature type="domain" description="Sugar phosphate transporter" evidence="10">
    <location>
        <begin position="42"/>
        <end position="327"/>
    </location>
</feature>
<evidence type="ECO:0000256" key="5">
    <source>
        <dbReference type="ARBA" id="ARBA00022692"/>
    </source>
</evidence>
<accession>A0A0D2B4A1</accession>
<feature type="compositionally biased region" description="Basic and acidic residues" evidence="8">
    <location>
        <begin position="1"/>
        <end position="13"/>
    </location>
</feature>
<dbReference type="InParanoid" id="A0A0D2B4A1"/>
<evidence type="ECO:0000313" key="11">
    <source>
        <dbReference type="EMBL" id="KIW06029.1"/>
    </source>
</evidence>
<dbReference type="Proteomes" id="UP000053259">
    <property type="component" value="Unassembled WGS sequence"/>
</dbReference>
<gene>
    <name evidence="11" type="ORF">PV09_03208</name>
</gene>
<feature type="transmembrane region" description="Helical" evidence="9">
    <location>
        <begin position="359"/>
        <end position="381"/>
    </location>
</feature>
<keyword evidence="5 9" id="KW-0812">Transmembrane</keyword>
<evidence type="ECO:0000256" key="9">
    <source>
        <dbReference type="SAM" id="Phobius"/>
    </source>
</evidence>
<feature type="transmembrane region" description="Helical" evidence="9">
    <location>
        <begin position="68"/>
        <end position="88"/>
    </location>
</feature>
<feature type="transmembrane region" description="Helical" evidence="9">
    <location>
        <begin position="257"/>
        <end position="277"/>
    </location>
</feature>
<dbReference type="EMBL" id="KN847536">
    <property type="protein sequence ID" value="KIW06029.1"/>
    <property type="molecule type" value="Genomic_DNA"/>
</dbReference>
<reference evidence="11 12" key="1">
    <citation type="submission" date="2015-01" db="EMBL/GenBank/DDBJ databases">
        <title>The Genome Sequence of Ochroconis gallopava CBS43764.</title>
        <authorList>
            <consortium name="The Broad Institute Genomics Platform"/>
            <person name="Cuomo C."/>
            <person name="de Hoog S."/>
            <person name="Gorbushina A."/>
            <person name="Stielow B."/>
            <person name="Teixiera M."/>
            <person name="Abouelleil A."/>
            <person name="Chapman S.B."/>
            <person name="Priest M."/>
            <person name="Young S.K."/>
            <person name="Wortman J."/>
            <person name="Nusbaum C."/>
            <person name="Birren B."/>
        </authorList>
    </citation>
    <scope>NUCLEOTIDE SEQUENCE [LARGE SCALE GENOMIC DNA]</scope>
    <source>
        <strain evidence="11 12">CBS 43764</strain>
    </source>
</reference>
<comment type="subcellular location">
    <subcellularLocation>
        <location evidence="2">Endoplasmic reticulum membrane</location>
        <topology evidence="2">Multi-pass membrane protein</topology>
    </subcellularLocation>
</comment>
<feature type="transmembrane region" description="Helical" evidence="9">
    <location>
        <begin position="311"/>
        <end position="329"/>
    </location>
</feature>